<keyword evidence="8" id="KW-1185">Reference proteome</keyword>
<proteinExistence type="inferred from homology"/>
<dbReference type="PANTHER" id="PTHR47447:SF17">
    <property type="entry name" value="OS12G0638900 PROTEIN"/>
    <property type="match status" value="1"/>
</dbReference>
<dbReference type="InterPro" id="IPR011990">
    <property type="entry name" value="TPR-like_helical_dom_sf"/>
</dbReference>
<dbReference type="InterPro" id="IPR002885">
    <property type="entry name" value="PPR_rpt"/>
</dbReference>
<dbReference type="PANTHER" id="PTHR47447">
    <property type="entry name" value="OS03G0856100 PROTEIN"/>
    <property type="match status" value="1"/>
</dbReference>
<dbReference type="AlphaFoldDB" id="A0A166N591"/>
<feature type="compositionally biased region" description="Polar residues" evidence="6">
    <location>
        <begin position="644"/>
        <end position="660"/>
    </location>
</feature>
<gene>
    <name evidence="7" type="ORF">FIBSPDRAFT_821982</name>
</gene>
<accession>A0A166N591</accession>
<comment type="subunit">
    <text evidence="4">Binds to mitochondrial small subunit 15S rRNA.</text>
</comment>
<name>A0A166N591_9AGAM</name>
<evidence type="ECO:0000256" key="2">
    <source>
        <dbReference type="ARBA" id="ARBA00022737"/>
    </source>
</evidence>
<evidence type="ECO:0000256" key="5">
    <source>
        <dbReference type="PROSITE-ProRule" id="PRU00708"/>
    </source>
</evidence>
<feature type="repeat" description="PPR" evidence="5">
    <location>
        <begin position="164"/>
        <end position="198"/>
    </location>
</feature>
<dbReference type="EMBL" id="KV417525">
    <property type="protein sequence ID" value="KZP24655.1"/>
    <property type="molecule type" value="Genomic_DNA"/>
</dbReference>
<evidence type="ECO:0000313" key="7">
    <source>
        <dbReference type="EMBL" id="KZP24655.1"/>
    </source>
</evidence>
<evidence type="ECO:0000256" key="3">
    <source>
        <dbReference type="ARBA" id="ARBA00044493"/>
    </source>
</evidence>
<comment type="similarity">
    <text evidence="1">Belongs to the CCM1 family.</text>
</comment>
<comment type="function">
    <text evidence="3">Regulates mitochondrial small subunit maturation by controlling 15S rRNA 5'-end processing. Localizes to the 5' precursor of the 15S rRNA in a position that is subsequently occupied by mS47 in the mature yeast mtSSU. Uses structure and sequence-specific RNA recognition, binding to a single-stranded region of the precursor and specifically recognizing bases -6 to -1. The exchange of Ccm1 for mS47 is coupled to the irreversible removal of precursor rRNA that is accompanied by conformational changes of the mitoribosomal proteins uS5m and mS26. These conformational changes signal completion of 5'-end rRNA processing through protection of the mature 5'-end of the 15S rRNA and stabilization of mS47. The removal of the 5' precursor together with the dissociation of Ccm1 may be catalyzed by the 5'-3' exoribonuclease Pet127. Involved in the specific removal of group I introns in mitochondrial encoded transcripts.</text>
</comment>
<evidence type="ECO:0000313" key="8">
    <source>
        <dbReference type="Proteomes" id="UP000076532"/>
    </source>
</evidence>
<dbReference type="STRING" id="436010.A0A166N591"/>
<dbReference type="Proteomes" id="UP000076532">
    <property type="component" value="Unassembled WGS sequence"/>
</dbReference>
<dbReference type="OrthoDB" id="276151at2759"/>
<feature type="region of interest" description="Disordered" evidence="6">
    <location>
        <begin position="1"/>
        <end position="25"/>
    </location>
</feature>
<evidence type="ECO:0000256" key="6">
    <source>
        <dbReference type="SAM" id="MobiDB-lite"/>
    </source>
</evidence>
<sequence>MTRGTSLRLGLSHLTRKPPQTSARRLIHSSPSCAFAVTLSNVLDPPSTHAQSTRDVHRTPLRNPQEKVQEGLFEQLELELSGSKPACDRVWGTYMDLLQTVGARHIPLEVHKRVLRACTPSTEELRVSTALRLRSTTAPLTSTQWGGRLETVINGIEAAGQKPTLEDYHVLLAHFAAVGDHTGAVQLYKGLMEKGFEPEPKTYGLILQATAHRLTLPCTPAQQPKYVRQATAVCRDVLTEMWGRGITVSSVNLDLAMRILKESADGEAFAQFMRVGYGIDLDYPDRSPVEVLERQAVIPEAAEAVVEKSVSEPQPFSTAALNTTIDTLGRLGNVSKLVQTFEVLTKPLPLEANQHFSHTFDEEDDDFGIANPASTPVYQAPHAKPNTTTYNLLIKHIARAGHGALARHYLQEAMVLDRVTDTANRAKMRLLPEPVPAPHFAVNKGTILPVFGLANRDKDITLMRWVSWVTRHTLRRKEHDLAFYTSIARGLESRKVARAVYVSDSPVASTSHEPLPPPTVAASQAVPTVDEAEAIFAVDLDAPFTPSPPPVKFLDLSLHLRLLQRDINQLNPLHQDIEEIVARTVQRVKERLGRRVWGAKNVYLLHSGQREVLPRPAWSELVHYKNMKPDDEPPRNRRRRTRTQAHPTTSFSTSASVDRA</sequence>
<evidence type="ECO:0000256" key="4">
    <source>
        <dbReference type="ARBA" id="ARBA00044511"/>
    </source>
</evidence>
<dbReference type="Gene3D" id="1.25.40.10">
    <property type="entry name" value="Tetratricopeptide repeat domain"/>
    <property type="match status" value="1"/>
</dbReference>
<evidence type="ECO:0000256" key="1">
    <source>
        <dbReference type="ARBA" id="ARBA00006192"/>
    </source>
</evidence>
<dbReference type="PROSITE" id="PS51375">
    <property type="entry name" value="PPR"/>
    <property type="match status" value="1"/>
</dbReference>
<reference evidence="7 8" key="1">
    <citation type="journal article" date="2016" name="Mol. Biol. Evol.">
        <title>Comparative Genomics of Early-Diverging Mushroom-Forming Fungi Provides Insights into the Origins of Lignocellulose Decay Capabilities.</title>
        <authorList>
            <person name="Nagy L.G."/>
            <person name="Riley R."/>
            <person name="Tritt A."/>
            <person name="Adam C."/>
            <person name="Daum C."/>
            <person name="Floudas D."/>
            <person name="Sun H."/>
            <person name="Yadav J.S."/>
            <person name="Pangilinan J."/>
            <person name="Larsson K.H."/>
            <person name="Matsuura K."/>
            <person name="Barry K."/>
            <person name="Labutti K."/>
            <person name="Kuo R."/>
            <person name="Ohm R.A."/>
            <person name="Bhattacharya S.S."/>
            <person name="Shirouzu T."/>
            <person name="Yoshinaga Y."/>
            <person name="Martin F.M."/>
            <person name="Grigoriev I.V."/>
            <person name="Hibbett D.S."/>
        </authorList>
    </citation>
    <scope>NUCLEOTIDE SEQUENCE [LARGE SCALE GENOMIC DNA]</scope>
    <source>
        <strain evidence="7 8">CBS 109695</strain>
    </source>
</reference>
<organism evidence="7 8">
    <name type="scientific">Athelia psychrophila</name>
    <dbReference type="NCBI Taxonomy" id="1759441"/>
    <lineage>
        <taxon>Eukaryota</taxon>
        <taxon>Fungi</taxon>
        <taxon>Dikarya</taxon>
        <taxon>Basidiomycota</taxon>
        <taxon>Agaricomycotina</taxon>
        <taxon>Agaricomycetes</taxon>
        <taxon>Agaricomycetidae</taxon>
        <taxon>Atheliales</taxon>
        <taxon>Atheliaceae</taxon>
        <taxon>Athelia</taxon>
    </lineage>
</organism>
<feature type="region of interest" description="Disordered" evidence="6">
    <location>
        <begin position="624"/>
        <end position="660"/>
    </location>
</feature>
<protein>
    <submittedName>
        <fullName evidence="7">Uncharacterized protein</fullName>
    </submittedName>
</protein>
<keyword evidence="2" id="KW-0677">Repeat</keyword>